<feature type="domain" description="ABC transmembrane type-1" evidence="7">
    <location>
        <begin position="85"/>
        <end position="300"/>
    </location>
</feature>
<evidence type="ECO:0000313" key="9">
    <source>
        <dbReference type="Proteomes" id="UP001649381"/>
    </source>
</evidence>
<feature type="transmembrane region" description="Helical" evidence="6">
    <location>
        <begin position="85"/>
        <end position="111"/>
    </location>
</feature>
<dbReference type="PANTHER" id="PTHR43839:SF3">
    <property type="entry name" value="OLIGOPEPTIDE ABC TRANSPORTER, PERMEASE PROTEIN"/>
    <property type="match status" value="1"/>
</dbReference>
<feature type="transmembrane region" description="Helical" evidence="6">
    <location>
        <begin position="123"/>
        <end position="143"/>
    </location>
</feature>
<protein>
    <submittedName>
        <fullName evidence="8">ABC transporter permease subunit</fullName>
    </submittedName>
</protein>
<dbReference type="RefSeq" id="WP_236331256.1">
    <property type="nucleotide sequence ID" value="NZ_JAKIJS010000001.1"/>
</dbReference>
<evidence type="ECO:0000259" key="7">
    <source>
        <dbReference type="PROSITE" id="PS50928"/>
    </source>
</evidence>
<dbReference type="PANTHER" id="PTHR43839">
    <property type="entry name" value="OPPC IN A BINDING PROTEIN-DEPENDENT TRANSPORT SYSTEM"/>
    <property type="match status" value="1"/>
</dbReference>
<evidence type="ECO:0000256" key="3">
    <source>
        <dbReference type="ARBA" id="ARBA00022692"/>
    </source>
</evidence>
<keyword evidence="9" id="KW-1185">Reference proteome</keyword>
<evidence type="ECO:0000256" key="5">
    <source>
        <dbReference type="ARBA" id="ARBA00023136"/>
    </source>
</evidence>
<evidence type="ECO:0000313" key="8">
    <source>
        <dbReference type="EMBL" id="MCF6136475.1"/>
    </source>
</evidence>
<dbReference type="InterPro" id="IPR000515">
    <property type="entry name" value="MetI-like"/>
</dbReference>
<proteinExistence type="inferred from homology"/>
<comment type="similarity">
    <text evidence="6">Belongs to the binding-protein-dependent transport system permease family.</text>
</comment>
<comment type="subcellular location">
    <subcellularLocation>
        <location evidence="6">Cell membrane</location>
        <topology evidence="6">Multi-pass membrane protein</topology>
    </subcellularLocation>
    <subcellularLocation>
        <location evidence="1">Membrane</location>
        <topology evidence="1">Multi-pass membrane protein</topology>
    </subcellularLocation>
</comment>
<feature type="transmembrane region" description="Helical" evidence="6">
    <location>
        <begin position="155"/>
        <end position="178"/>
    </location>
</feature>
<keyword evidence="3 6" id="KW-0812">Transmembrane</keyword>
<keyword evidence="2 6" id="KW-0813">Transport</keyword>
<dbReference type="EMBL" id="JAKIJS010000001">
    <property type="protein sequence ID" value="MCF6136475.1"/>
    <property type="molecule type" value="Genomic_DNA"/>
</dbReference>
<gene>
    <name evidence="8" type="ORF">L2716_01950</name>
</gene>
<dbReference type="Proteomes" id="UP001649381">
    <property type="component" value="Unassembled WGS sequence"/>
</dbReference>
<evidence type="ECO:0000256" key="4">
    <source>
        <dbReference type="ARBA" id="ARBA00022989"/>
    </source>
</evidence>
<dbReference type="CDD" id="cd06261">
    <property type="entry name" value="TM_PBP2"/>
    <property type="match status" value="1"/>
</dbReference>
<dbReference type="InterPro" id="IPR035906">
    <property type="entry name" value="MetI-like_sf"/>
</dbReference>
<dbReference type="SUPFAM" id="SSF161098">
    <property type="entry name" value="MetI-like"/>
    <property type="match status" value="1"/>
</dbReference>
<sequence length="349" mass="40401">MMLGIRLLRNPLFMIGTLFILGLFFTSLGYYFFKNDEIPVIYFLFDENGEPIKHPYKPTDYFPFGTDHFGRDILYLMLIGTKYTLGIAFAVALLRLLISSTLGIFFGMFFGKMKKWVASIADAVNYFPATLLAYFSLIWVLLYERFYEGGYSLSFSKQFFIIVIVFTAIAIPTISALVMNETDRIMKKEFMEGVRVLGASKWQMIRKHLMPYLLPQFFMIFLRELIQVLLLLAHLGLLRIFLGGLGITKDMYDTSREYSISNEWSGLLGSWWEFIWAGHPQITAVPVLFFTLTILAAKMALMGFEQEYNRLSVAPKIIQRSNERSNTILTKKDFKPITVDFKRKRSANE</sequence>
<feature type="transmembrane region" description="Helical" evidence="6">
    <location>
        <begin position="217"/>
        <end position="242"/>
    </location>
</feature>
<name>A0ABS9GXY4_9BACL</name>
<dbReference type="PROSITE" id="PS50928">
    <property type="entry name" value="ABC_TM1"/>
    <property type="match status" value="1"/>
</dbReference>
<comment type="caution">
    <text evidence="8">The sequence shown here is derived from an EMBL/GenBank/DDBJ whole genome shotgun (WGS) entry which is preliminary data.</text>
</comment>
<accession>A0ABS9GXY4</accession>
<evidence type="ECO:0000256" key="1">
    <source>
        <dbReference type="ARBA" id="ARBA00004141"/>
    </source>
</evidence>
<organism evidence="8 9">
    <name type="scientific">Pseudalkalibacillus berkeleyi</name>
    <dbReference type="NCBI Taxonomy" id="1069813"/>
    <lineage>
        <taxon>Bacteria</taxon>
        <taxon>Bacillati</taxon>
        <taxon>Bacillota</taxon>
        <taxon>Bacilli</taxon>
        <taxon>Bacillales</taxon>
        <taxon>Fictibacillaceae</taxon>
        <taxon>Pseudalkalibacillus</taxon>
    </lineage>
</organism>
<evidence type="ECO:0000256" key="2">
    <source>
        <dbReference type="ARBA" id="ARBA00022448"/>
    </source>
</evidence>
<keyword evidence="5 6" id="KW-0472">Membrane</keyword>
<reference evidence="8 9" key="1">
    <citation type="submission" date="2022-01" db="EMBL/GenBank/DDBJ databases">
        <title>Alkalihalobacillus sp. EGI L200015, a novel bacterium isolated from a salt lake sediment.</title>
        <authorList>
            <person name="Gao L."/>
            <person name="Fang B.-Z."/>
            <person name="Li W.-J."/>
        </authorList>
    </citation>
    <scope>NUCLEOTIDE SEQUENCE [LARGE SCALE GENOMIC DNA]</scope>
    <source>
        <strain evidence="8 9">KCTC 12718</strain>
    </source>
</reference>
<feature type="transmembrane region" description="Helical" evidence="6">
    <location>
        <begin position="12"/>
        <end position="33"/>
    </location>
</feature>
<feature type="transmembrane region" description="Helical" evidence="6">
    <location>
        <begin position="282"/>
        <end position="301"/>
    </location>
</feature>
<dbReference type="Pfam" id="PF00528">
    <property type="entry name" value="BPD_transp_1"/>
    <property type="match status" value="1"/>
</dbReference>
<dbReference type="Gene3D" id="1.10.3720.10">
    <property type="entry name" value="MetI-like"/>
    <property type="match status" value="1"/>
</dbReference>
<evidence type="ECO:0000256" key="6">
    <source>
        <dbReference type="RuleBase" id="RU363032"/>
    </source>
</evidence>
<keyword evidence="4 6" id="KW-1133">Transmembrane helix</keyword>